<keyword evidence="2" id="KW-1185">Reference proteome</keyword>
<comment type="caution">
    <text evidence="1">The sequence shown here is derived from an EMBL/GenBank/DDBJ whole genome shotgun (WGS) entry which is preliminary data.</text>
</comment>
<organism evidence="1 2">
    <name type="scientific">Melia azedarach</name>
    <name type="common">Chinaberry tree</name>
    <dbReference type="NCBI Taxonomy" id="155640"/>
    <lineage>
        <taxon>Eukaryota</taxon>
        <taxon>Viridiplantae</taxon>
        <taxon>Streptophyta</taxon>
        <taxon>Embryophyta</taxon>
        <taxon>Tracheophyta</taxon>
        <taxon>Spermatophyta</taxon>
        <taxon>Magnoliopsida</taxon>
        <taxon>eudicotyledons</taxon>
        <taxon>Gunneridae</taxon>
        <taxon>Pentapetalae</taxon>
        <taxon>rosids</taxon>
        <taxon>malvids</taxon>
        <taxon>Sapindales</taxon>
        <taxon>Meliaceae</taxon>
        <taxon>Melia</taxon>
    </lineage>
</organism>
<evidence type="ECO:0000313" key="2">
    <source>
        <dbReference type="Proteomes" id="UP001164539"/>
    </source>
</evidence>
<gene>
    <name evidence="1" type="ORF">OWV82_003529</name>
</gene>
<reference evidence="1 2" key="1">
    <citation type="journal article" date="2023" name="Science">
        <title>Complex scaffold remodeling in plant triterpene biosynthesis.</title>
        <authorList>
            <person name="De La Pena R."/>
            <person name="Hodgson H."/>
            <person name="Liu J.C."/>
            <person name="Stephenson M.J."/>
            <person name="Martin A.C."/>
            <person name="Owen C."/>
            <person name="Harkess A."/>
            <person name="Leebens-Mack J."/>
            <person name="Jimenez L.E."/>
            <person name="Osbourn A."/>
            <person name="Sattely E.S."/>
        </authorList>
    </citation>
    <scope>NUCLEOTIDE SEQUENCE [LARGE SCALE GENOMIC DNA]</scope>
    <source>
        <strain evidence="2">cv. JPN11</strain>
        <tissue evidence="1">Leaf</tissue>
    </source>
</reference>
<sequence>MQDNSPEQASENQSNLFKWANDPAGPLQSMGSKSPVFQSDIASASSFLSATQLAPMGRQARDMYDVTADKLSSGVSSVEKSSSILINQTKSVLQPESNILQKPTISTPILTPSLPKMPSEMPNSNSKDTLSASSAIRSESYGATTTKTPTVESDKNHNAQLSAPAAVPLSSAFPGMEPHFDAANKIQPGGKASISPAFSLSLSSSSAPTFSFSTSSSSALSSTTSFGGSLSSSNATVDTEQTMPSTSMSLTSSATVSSSSVPASLSTTSSSIFFSVQPPKTPVSSSNPPSVNSISEPPKTGLQLPTDKVNSKADVNAITPTQQVQRGPGPPASDCSSKLEPSVSSASAVEMPNGLASGSQPSFTNITSAVSDVACQPVHSAAANTPFSTPVPTSVAPTSGKNESLENTVSQEDEMEEEAPETSQTTGLSLGSLGSFGLGSTPNPTAPKPNPFGGSFGNSVTSPSSSPFPMTVPGGQLFRPASFSFQSPQSSQPSQPTAFSGFSGGFGTGTTAQAPTQTGFGQPSQIGPGQQALGSVLGTFGQSRQFGVGLPGAGFASSSGFGGSFAASSFMGGFSGAASAGGFAGVSSTGGGFASLASGSGGFAASASAGGGFGGLSSAGGGFAAAASGGCGFPAPGGGFGAFSGQKGSGFGGSAGASGKPPELFTQIRK</sequence>
<evidence type="ECO:0000313" key="1">
    <source>
        <dbReference type="EMBL" id="KAJ4724548.1"/>
    </source>
</evidence>
<name>A0ACC1YLZ0_MELAZ</name>
<dbReference type="EMBL" id="CM051395">
    <property type="protein sequence ID" value="KAJ4724548.1"/>
    <property type="molecule type" value="Genomic_DNA"/>
</dbReference>
<dbReference type="Proteomes" id="UP001164539">
    <property type="component" value="Chromosome 2"/>
</dbReference>
<accession>A0ACC1YLZ0</accession>
<proteinExistence type="predicted"/>
<protein>
    <submittedName>
        <fullName evidence="1">Nuclear pore complex protein</fullName>
    </submittedName>
</protein>